<dbReference type="PROSITE" id="PS00060">
    <property type="entry name" value="ADH_IRON_2"/>
    <property type="match status" value="1"/>
</dbReference>
<dbReference type="Gene3D" id="3.40.50.1970">
    <property type="match status" value="1"/>
</dbReference>
<sequence length="386" mass="42033">MSTIHHEESQSPLYGFYNWTDTLKGVYYGPGSLKTALPKLLKTLKSTKALVVTGKSLHEKTDIVRKVENILKDHNAYGATFFDIGQHSPIAGIRRGVQAFKTHGCDVIVAVGGGSPVDASKAMLYFLQQDMGGPTLPQIAIPTTLSAAEYSIGAGYTADDGHKVAVSSQELAPAGIILDAELTLATPDRLWLSTGLRALDHAVENLYRPLVVQPLKVLCYAALADLFEYLPLSKTDPQNVEIRQKLQIASWMSLWPAKREIYSALGLSHALGHKLGARYSIPHGITSCLTLAPTVKLKAEIASQDDKESLARALFYLREPSTGTLEGDILRLSDMIDRLVRELGLHSTLAEYDVPRSDIPGIAARALGSADDPHLDKVVKLLEKLY</sequence>
<dbReference type="GO" id="GO:0005739">
    <property type="term" value="C:mitochondrion"/>
    <property type="evidence" value="ECO:0007669"/>
    <property type="project" value="TreeGrafter"/>
</dbReference>
<feature type="domain" description="Fe-containing alcohol dehydrogenase-like C-terminal" evidence="3">
    <location>
        <begin position="193"/>
        <end position="368"/>
    </location>
</feature>
<evidence type="ECO:0000313" key="5">
    <source>
        <dbReference type="Proteomes" id="UP000242287"/>
    </source>
</evidence>
<dbReference type="Proteomes" id="UP000242287">
    <property type="component" value="Unassembled WGS sequence"/>
</dbReference>
<evidence type="ECO:0000313" key="4">
    <source>
        <dbReference type="EMBL" id="PFH51552.1"/>
    </source>
</evidence>
<dbReference type="OrthoDB" id="3360544at2759"/>
<dbReference type="GO" id="GO:0046872">
    <property type="term" value="F:metal ion binding"/>
    <property type="evidence" value="ECO:0007669"/>
    <property type="project" value="InterPro"/>
</dbReference>
<dbReference type="SUPFAM" id="SSF56796">
    <property type="entry name" value="Dehydroquinate synthase-like"/>
    <property type="match status" value="1"/>
</dbReference>
<dbReference type="GO" id="GO:0004022">
    <property type="term" value="F:alcohol dehydrogenase (NAD+) activity"/>
    <property type="evidence" value="ECO:0007669"/>
    <property type="project" value="TreeGrafter"/>
</dbReference>
<proteinExistence type="predicted"/>
<dbReference type="InterPro" id="IPR001670">
    <property type="entry name" value="ADH_Fe/GldA"/>
</dbReference>
<organism evidence="4 5">
    <name type="scientific">Amanita thiersii Skay4041</name>
    <dbReference type="NCBI Taxonomy" id="703135"/>
    <lineage>
        <taxon>Eukaryota</taxon>
        <taxon>Fungi</taxon>
        <taxon>Dikarya</taxon>
        <taxon>Basidiomycota</taxon>
        <taxon>Agaricomycotina</taxon>
        <taxon>Agaricomycetes</taxon>
        <taxon>Agaricomycetidae</taxon>
        <taxon>Agaricales</taxon>
        <taxon>Pluteineae</taxon>
        <taxon>Amanitaceae</taxon>
        <taxon>Amanita</taxon>
    </lineage>
</organism>
<evidence type="ECO:0000259" key="3">
    <source>
        <dbReference type="Pfam" id="PF25137"/>
    </source>
</evidence>
<dbReference type="InterPro" id="IPR056798">
    <property type="entry name" value="ADH_Fe_C"/>
</dbReference>
<dbReference type="Pfam" id="PF25137">
    <property type="entry name" value="ADH_Fe_C"/>
    <property type="match status" value="1"/>
</dbReference>
<dbReference type="PANTHER" id="PTHR11496">
    <property type="entry name" value="ALCOHOL DEHYDROGENASE"/>
    <property type="match status" value="1"/>
</dbReference>
<dbReference type="Gene3D" id="1.20.1090.10">
    <property type="entry name" value="Dehydroquinate synthase-like - alpha domain"/>
    <property type="match status" value="1"/>
</dbReference>
<dbReference type="STRING" id="703135.A0A2A9NV68"/>
<accession>A0A2A9NV68</accession>
<keyword evidence="1" id="KW-0560">Oxidoreductase</keyword>
<reference evidence="4 5" key="1">
    <citation type="submission" date="2014-02" db="EMBL/GenBank/DDBJ databases">
        <title>Transposable element dynamics among asymbiotic and ectomycorrhizal Amanita fungi.</title>
        <authorList>
            <consortium name="DOE Joint Genome Institute"/>
            <person name="Hess J."/>
            <person name="Skrede I."/>
            <person name="Wolfe B."/>
            <person name="LaButti K."/>
            <person name="Ohm R.A."/>
            <person name="Grigoriev I.V."/>
            <person name="Pringle A."/>
        </authorList>
    </citation>
    <scope>NUCLEOTIDE SEQUENCE [LARGE SCALE GENOMIC DNA]</scope>
    <source>
        <strain evidence="4 5">SKay4041</strain>
    </source>
</reference>
<dbReference type="Pfam" id="PF00465">
    <property type="entry name" value="Fe-ADH"/>
    <property type="match status" value="1"/>
</dbReference>
<dbReference type="InterPro" id="IPR018211">
    <property type="entry name" value="ADH_Fe_CS"/>
</dbReference>
<evidence type="ECO:0000259" key="2">
    <source>
        <dbReference type="Pfam" id="PF00465"/>
    </source>
</evidence>
<gene>
    <name evidence="4" type="ORF">AMATHDRAFT_142506</name>
</gene>
<dbReference type="PANTHER" id="PTHR11496:SF97">
    <property type="entry name" value="ALCOHOL DEHYDROGENASE IRON-TYPE_GLYCEROL DEHYDROGENASE GLDA DOMAIN-CONTAINING PROTEIN"/>
    <property type="match status" value="1"/>
</dbReference>
<keyword evidence="5" id="KW-1185">Reference proteome</keyword>
<dbReference type="EMBL" id="KZ301987">
    <property type="protein sequence ID" value="PFH51552.1"/>
    <property type="molecule type" value="Genomic_DNA"/>
</dbReference>
<dbReference type="InterPro" id="IPR039697">
    <property type="entry name" value="Alcohol_dehydrogenase_Fe"/>
</dbReference>
<protein>
    <submittedName>
        <fullName evidence="4">Uncharacterized protein</fullName>
    </submittedName>
</protein>
<name>A0A2A9NV68_9AGAR</name>
<dbReference type="AlphaFoldDB" id="A0A2A9NV68"/>
<feature type="domain" description="Alcohol dehydrogenase iron-type/glycerol dehydrogenase GldA" evidence="2">
    <location>
        <begin position="26"/>
        <end position="179"/>
    </location>
</feature>
<dbReference type="CDD" id="cd08192">
    <property type="entry name" value="MAR-like"/>
    <property type="match status" value="1"/>
</dbReference>
<evidence type="ECO:0000256" key="1">
    <source>
        <dbReference type="ARBA" id="ARBA00023002"/>
    </source>
</evidence>